<protein>
    <submittedName>
        <fullName evidence="2">Uncharacterized protein</fullName>
    </submittedName>
</protein>
<feature type="region of interest" description="Disordered" evidence="1">
    <location>
        <begin position="749"/>
        <end position="790"/>
    </location>
</feature>
<evidence type="ECO:0000313" key="3">
    <source>
        <dbReference type="Proteomes" id="UP001159427"/>
    </source>
</evidence>
<name>A0ABN8MFC3_9CNID</name>
<dbReference type="EMBL" id="CALNXI010000495">
    <property type="protein sequence ID" value="CAH3028174.1"/>
    <property type="molecule type" value="Genomic_DNA"/>
</dbReference>
<feature type="region of interest" description="Disordered" evidence="1">
    <location>
        <begin position="441"/>
        <end position="461"/>
    </location>
</feature>
<organism evidence="2 3">
    <name type="scientific">Porites evermanni</name>
    <dbReference type="NCBI Taxonomy" id="104178"/>
    <lineage>
        <taxon>Eukaryota</taxon>
        <taxon>Metazoa</taxon>
        <taxon>Cnidaria</taxon>
        <taxon>Anthozoa</taxon>
        <taxon>Hexacorallia</taxon>
        <taxon>Scleractinia</taxon>
        <taxon>Fungiina</taxon>
        <taxon>Poritidae</taxon>
        <taxon>Porites</taxon>
    </lineage>
</organism>
<evidence type="ECO:0000256" key="1">
    <source>
        <dbReference type="SAM" id="MobiDB-lite"/>
    </source>
</evidence>
<feature type="compositionally biased region" description="Basic and acidic residues" evidence="1">
    <location>
        <begin position="760"/>
        <end position="771"/>
    </location>
</feature>
<accession>A0ABN8MFC3</accession>
<proteinExistence type="predicted"/>
<dbReference type="Proteomes" id="UP001159427">
    <property type="component" value="Unassembled WGS sequence"/>
</dbReference>
<keyword evidence="3" id="KW-1185">Reference proteome</keyword>
<dbReference type="SUPFAM" id="SSF52540">
    <property type="entry name" value="P-loop containing nucleoside triphosphate hydrolases"/>
    <property type="match status" value="1"/>
</dbReference>
<gene>
    <name evidence="2" type="ORF">PEVE_00033325</name>
</gene>
<sequence length="790" mass="90510">MGVTAKQVQFQDGKECIAIRELYNLLKDHKNPYVQDLVTASYEHNYREELSSLLATSQPQELEGCGTENVVRVTIVNPSFQQPLSNALEKMVEAKLQIDKFGFTRDTTLPVSEREEKHLSDKLTILVNDITIATQKLQYASYRGKVYKKDPRAIYTYTYKCEARNFINTLAANEQFKSRLIQYMKRIIELLSDPHCELFRPLVISYDLIEVNDGVCWSLKDRAFKENAIEERQIGKVSPRAFCAYDPSKHADPKYFREILANSLSENEVSTFCGDFLKLLNYNGKQHKDKVPCLVRDANSGKTSLFFPIQGLVHHGNIATVTKQRAFNKAMITPFTEVIFIDEADEKTLDVADWKILTQGGYTAHDVKYQTAKAFLNKCPMLVTAQRMLDFGPADQPAIDRRLRTYQFKSLPNPKRKAAAWLKKHAMECVVWAAEKAKPCDDASEDEIDTESDDDNDVDDEEGLLKETKKEALRSLSLANPLATGEINIALSTDEEEDNCDEDGVSSTSIDRLDLLREAASRSHPESLRHRQVQHMLMEEERKRAEEEQRKRQQHLRRKSMLRKNGVSTQNAELLPLDPGEEMPTPIVLDLEENRRAQREHLVQQHREKARLARLVFVGSWLRSAEKELDECVEKYSRADDPYMRSSLMAYQEVLSDKLKFHHQNLGTFNTEEAVAERRRVCVELGILREADQLMLKNVTEPLPRPTEEQGVAEAEASTEDDSADEVFTQVPSWQTNHLEFLRTCQGEQQLQKGTKRARKQEGRVRAKSQKDSGCSNSENTILKYFSSQK</sequence>
<evidence type="ECO:0000313" key="2">
    <source>
        <dbReference type="EMBL" id="CAH3028174.1"/>
    </source>
</evidence>
<comment type="caution">
    <text evidence="2">The sequence shown here is derived from an EMBL/GenBank/DDBJ whole genome shotgun (WGS) entry which is preliminary data.</text>
</comment>
<feature type="compositionally biased region" description="Basic and acidic residues" evidence="1">
    <location>
        <begin position="541"/>
        <end position="551"/>
    </location>
</feature>
<reference evidence="2 3" key="1">
    <citation type="submission" date="2022-05" db="EMBL/GenBank/DDBJ databases">
        <authorList>
            <consortium name="Genoscope - CEA"/>
            <person name="William W."/>
        </authorList>
    </citation>
    <scope>NUCLEOTIDE SEQUENCE [LARGE SCALE GENOMIC DNA]</scope>
</reference>
<dbReference type="InterPro" id="IPR027417">
    <property type="entry name" value="P-loop_NTPase"/>
</dbReference>
<feature type="region of interest" description="Disordered" evidence="1">
    <location>
        <begin position="541"/>
        <end position="565"/>
    </location>
</feature>
<feature type="compositionally biased region" description="Polar residues" evidence="1">
    <location>
        <begin position="772"/>
        <end position="790"/>
    </location>
</feature>
<dbReference type="Gene3D" id="3.40.50.300">
    <property type="entry name" value="P-loop containing nucleotide triphosphate hydrolases"/>
    <property type="match status" value="1"/>
</dbReference>
<feature type="compositionally biased region" description="Basic residues" evidence="1">
    <location>
        <begin position="552"/>
        <end position="562"/>
    </location>
</feature>
<feature type="region of interest" description="Disordered" evidence="1">
    <location>
        <begin position="699"/>
        <end position="724"/>
    </location>
</feature>
<feature type="compositionally biased region" description="Acidic residues" evidence="1">
    <location>
        <begin position="442"/>
        <end position="461"/>
    </location>
</feature>